<dbReference type="SUPFAM" id="SSF81301">
    <property type="entry name" value="Nucleotidyltransferase"/>
    <property type="match status" value="1"/>
</dbReference>
<reference evidence="2 3" key="1">
    <citation type="journal article" date="2016" name="Nat. Commun.">
        <title>Thousands of microbial genomes shed light on interconnected biogeochemical processes in an aquifer system.</title>
        <authorList>
            <person name="Anantharaman K."/>
            <person name="Brown C.T."/>
            <person name="Hug L.A."/>
            <person name="Sharon I."/>
            <person name="Castelle C.J."/>
            <person name="Probst A.J."/>
            <person name="Thomas B.C."/>
            <person name="Singh A."/>
            <person name="Wilkins M.J."/>
            <person name="Karaoz U."/>
            <person name="Brodie E.L."/>
            <person name="Williams K.H."/>
            <person name="Hubbard S.S."/>
            <person name="Banfield J.F."/>
        </authorList>
    </citation>
    <scope>NUCLEOTIDE SEQUENCE [LARGE SCALE GENOMIC DNA]</scope>
</reference>
<evidence type="ECO:0000313" key="2">
    <source>
        <dbReference type="EMBL" id="OGG34132.1"/>
    </source>
</evidence>
<feature type="domain" description="Polymerase beta nucleotidyltransferase" evidence="1">
    <location>
        <begin position="8"/>
        <end position="98"/>
    </location>
</feature>
<evidence type="ECO:0000259" key="1">
    <source>
        <dbReference type="Pfam" id="PF18765"/>
    </source>
</evidence>
<dbReference type="PANTHER" id="PTHR43852:SF3">
    <property type="entry name" value="NUCLEOTIDYLTRANSFERASE"/>
    <property type="match status" value="1"/>
</dbReference>
<name>A0A1F6BBJ7_9BACT</name>
<dbReference type="InterPro" id="IPR052930">
    <property type="entry name" value="TA_antitoxin_MntA"/>
</dbReference>
<accession>A0A1F6BBJ7</accession>
<proteinExistence type="predicted"/>
<dbReference type="STRING" id="1798391.A2968_03085"/>
<dbReference type="Pfam" id="PF18765">
    <property type="entry name" value="Polbeta"/>
    <property type="match status" value="1"/>
</dbReference>
<dbReference type="Proteomes" id="UP000176228">
    <property type="component" value="Unassembled WGS sequence"/>
</dbReference>
<sequence length="134" mass="15842">MNQILKKRLADIFRSKKGISAAYLIGSYSKGKERSDSDFDLAVLVDDKKVLGDEKVYEYIRHLPFPKDLDLSVADRKSSPLFLFEIIRGERIYERNKEEMADFEAKVLHKYYDTGYLRKIYYSYLTDKFPRAHQ</sequence>
<dbReference type="PANTHER" id="PTHR43852">
    <property type="entry name" value="NUCLEOTIDYLTRANSFERASE"/>
    <property type="match status" value="1"/>
</dbReference>
<comment type="caution">
    <text evidence="2">The sequence shown here is derived from an EMBL/GenBank/DDBJ whole genome shotgun (WGS) entry which is preliminary data.</text>
</comment>
<dbReference type="NCBIfam" id="NF047752">
    <property type="entry name" value="MntA_antitoxin"/>
    <property type="match status" value="1"/>
</dbReference>
<organism evidence="2 3">
    <name type="scientific">Candidatus Gottesmanbacteria bacterium RIFCSPLOWO2_01_FULL_42_22</name>
    <dbReference type="NCBI Taxonomy" id="1798391"/>
    <lineage>
        <taxon>Bacteria</taxon>
        <taxon>Candidatus Gottesmaniibacteriota</taxon>
    </lineage>
</organism>
<protein>
    <recommendedName>
        <fullName evidence="1">Polymerase beta nucleotidyltransferase domain-containing protein</fullName>
    </recommendedName>
</protein>
<dbReference type="InterPro" id="IPR041633">
    <property type="entry name" value="Polbeta"/>
</dbReference>
<dbReference type="CDD" id="cd05403">
    <property type="entry name" value="NT_KNTase_like"/>
    <property type="match status" value="1"/>
</dbReference>
<gene>
    <name evidence="2" type="ORF">A2968_03085</name>
</gene>
<dbReference type="Gene3D" id="3.30.460.10">
    <property type="entry name" value="Beta Polymerase, domain 2"/>
    <property type="match status" value="1"/>
</dbReference>
<dbReference type="InterPro" id="IPR043519">
    <property type="entry name" value="NT_sf"/>
</dbReference>
<dbReference type="AlphaFoldDB" id="A0A1F6BBJ7"/>
<evidence type="ECO:0000313" key="3">
    <source>
        <dbReference type="Proteomes" id="UP000176228"/>
    </source>
</evidence>
<dbReference type="EMBL" id="MFJU01000035">
    <property type="protein sequence ID" value="OGG34132.1"/>
    <property type="molecule type" value="Genomic_DNA"/>
</dbReference>